<evidence type="ECO:0000313" key="2">
    <source>
        <dbReference type="Proteomes" id="UP000005540"/>
    </source>
</evidence>
<dbReference type="InterPro" id="IPR002636">
    <property type="entry name" value="DUF29"/>
</dbReference>
<protein>
    <recommendedName>
        <fullName evidence="3">DUF29 domain-containing protein</fullName>
    </recommendedName>
</protein>
<dbReference type="Proteomes" id="UP000005540">
    <property type="component" value="Unassembled WGS sequence"/>
</dbReference>
<dbReference type="Gene3D" id="1.20.1220.20">
    <property type="entry name" value="Uncharcterised protein PF01724"/>
    <property type="match status" value="1"/>
</dbReference>
<dbReference type="PANTHER" id="PTHR34235">
    <property type="entry name" value="SLR1203 PROTEIN-RELATED"/>
    <property type="match status" value="1"/>
</dbReference>
<dbReference type="AlphaFoldDB" id="C4FKH6"/>
<keyword evidence="2" id="KW-1185">Reference proteome</keyword>
<dbReference type="PANTHER" id="PTHR34235:SF1">
    <property type="entry name" value="SLR0416 PROTEIN"/>
    <property type="match status" value="1"/>
</dbReference>
<dbReference type="OrthoDB" id="14295at2"/>
<accession>C4FKH6</accession>
<reference evidence="1 2" key="1">
    <citation type="submission" date="2009-04" db="EMBL/GenBank/DDBJ databases">
        <authorList>
            <person name="Reysenbach A.-L."/>
            <person name="Heidelberg J.F."/>
            <person name="Nelson W.C."/>
        </authorList>
    </citation>
    <scope>NUCLEOTIDE SEQUENCE [LARGE SCALE GENOMIC DNA]</scope>
    <source>
        <strain evidence="1 2">SS-5</strain>
    </source>
</reference>
<proteinExistence type="predicted"/>
<evidence type="ECO:0008006" key="3">
    <source>
        <dbReference type="Google" id="ProtNLM"/>
    </source>
</evidence>
<gene>
    <name evidence="1" type="ORF">SULYE_1076</name>
</gene>
<dbReference type="RefSeq" id="WP_007547149.1">
    <property type="nucleotide sequence ID" value="NZ_ABZS01000098.1"/>
</dbReference>
<dbReference type="EMBL" id="ABZS01000098">
    <property type="protein sequence ID" value="EEP60416.1"/>
    <property type="molecule type" value="Genomic_DNA"/>
</dbReference>
<dbReference type="Pfam" id="PF01724">
    <property type="entry name" value="DUF29"/>
    <property type="match status" value="1"/>
</dbReference>
<name>C4FKH6_9AQUI</name>
<organism evidence="1 2">
    <name type="scientific">Sulfurihydrogenibium yellowstonense SS-5</name>
    <dbReference type="NCBI Taxonomy" id="432331"/>
    <lineage>
        <taxon>Bacteria</taxon>
        <taxon>Pseudomonadati</taxon>
        <taxon>Aquificota</taxon>
        <taxon>Aquificia</taxon>
        <taxon>Aquificales</taxon>
        <taxon>Hydrogenothermaceae</taxon>
        <taxon>Sulfurihydrogenibium</taxon>
    </lineage>
</organism>
<comment type="caution">
    <text evidence="1">The sequence shown here is derived from an EMBL/GenBank/DDBJ whole genome shotgun (WGS) entry which is preliminary data.</text>
</comment>
<sequence>MATQSISKDFLKELYEKDYYRWVNENLQLLKEREYDSVDWENLLEEIEDLGRKHLESVISYMAIILQHLYKIDNFKIYEYSGKGWINSVLHARKSLEKLFLEYPSLKQKAVENIEKAWKWAVIDLVYWFQKPENEELAKKFFGRLPTEKDFPENCPYTYKQIFEYKPWIKED</sequence>
<evidence type="ECO:0000313" key="1">
    <source>
        <dbReference type="EMBL" id="EEP60416.1"/>
    </source>
</evidence>